<gene>
    <name evidence="2" type="ORF">GCM10010446_69030</name>
</gene>
<keyword evidence="3" id="KW-1185">Reference proteome</keyword>
<reference evidence="2 3" key="1">
    <citation type="journal article" date="2019" name="Int. J. Syst. Evol. Microbiol.">
        <title>The Global Catalogue of Microorganisms (GCM) 10K type strain sequencing project: providing services to taxonomists for standard genome sequencing and annotation.</title>
        <authorList>
            <consortium name="The Broad Institute Genomics Platform"/>
            <consortium name="The Broad Institute Genome Sequencing Center for Infectious Disease"/>
            <person name="Wu L."/>
            <person name="Ma J."/>
        </authorList>
    </citation>
    <scope>NUCLEOTIDE SEQUENCE [LARGE SCALE GENOMIC DNA]</scope>
    <source>
        <strain evidence="2 3">JCM 9088</strain>
    </source>
</reference>
<dbReference type="EMBL" id="BAAAUD010000116">
    <property type="protein sequence ID" value="GAA2975036.1"/>
    <property type="molecule type" value="Genomic_DNA"/>
</dbReference>
<sequence length="124" mass="13773">MAAGSGLADRQCRQRIVVFDGELQVREAVFLEMEMLPLRRLGQHLWGNPAMPGRQVRVQGTGARGASGGVSRYVVMLRLLCYGCKEESSQPPPIARHRQRPAPWSQLRQSNRSGLSKNCPPFSS</sequence>
<evidence type="ECO:0000256" key="1">
    <source>
        <dbReference type="SAM" id="MobiDB-lite"/>
    </source>
</evidence>
<evidence type="ECO:0000313" key="3">
    <source>
        <dbReference type="Proteomes" id="UP001500403"/>
    </source>
</evidence>
<dbReference type="Proteomes" id="UP001500403">
    <property type="component" value="Unassembled WGS sequence"/>
</dbReference>
<proteinExistence type="predicted"/>
<protein>
    <submittedName>
        <fullName evidence="2">Uncharacterized protein</fullName>
    </submittedName>
</protein>
<accession>A0ABN3XP35</accession>
<comment type="caution">
    <text evidence="2">The sequence shown here is derived from an EMBL/GenBank/DDBJ whole genome shotgun (WGS) entry which is preliminary data.</text>
</comment>
<name>A0ABN3XP35_9ACTN</name>
<feature type="compositionally biased region" description="Polar residues" evidence="1">
    <location>
        <begin position="106"/>
        <end position="124"/>
    </location>
</feature>
<feature type="region of interest" description="Disordered" evidence="1">
    <location>
        <begin position="86"/>
        <end position="124"/>
    </location>
</feature>
<evidence type="ECO:0000313" key="2">
    <source>
        <dbReference type="EMBL" id="GAA2975036.1"/>
    </source>
</evidence>
<organism evidence="2 3">
    <name type="scientific">Streptomyces enissocaesilis</name>
    <dbReference type="NCBI Taxonomy" id="332589"/>
    <lineage>
        <taxon>Bacteria</taxon>
        <taxon>Bacillati</taxon>
        <taxon>Actinomycetota</taxon>
        <taxon>Actinomycetes</taxon>
        <taxon>Kitasatosporales</taxon>
        <taxon>Streptomycetaceae</taxon>
        <taxon>Streptomyces</taxon>
        <taxon>Streptomyces rochei group</taxon>
    </lineage>
</organism>